<dbReference type="PANTHER" id="PTHR46109:SF2">
    <property type="entry name" value="PROTEIN LIN-28 HOMOLOG A"/>
    <property type="match status" value="1"/>
</dbReference>
<accession>A0A212DGU6</accession>
<dbReference type="GO" id="GO:0003729">
    <property type="term" value="F:mRNA binding"/>
    <property type="evidence" value="ECO:0007669"/>
    <property type="project" value="TreeGrafter"/>
</dbReference>
<keyword evidence="3" id="KW-1185">Reference proteome</keyword>
<dbReference type="InterPro" id="IPR012340">
    <property type="entry name" value="NA-bd_OB-fold"/>
</dbReference>
<proteinExistence type="predicted"/>
<dbReference type="Proteomes" id="UP000242450">
    <property type="component" value="Chromosome 2"/>
</dbReference>
<dbReference type="Gene3D" id="2.40.50.140">
    <property type="entry name" value="Nucleic acid-binding proteins"/>
    <property type="match status" value="1"/>
</dbReference>
<comment type="caution">
    <text evidence="2">The sequence shown here is derived from an EMBL/GenBank/DDBJ whole genome shotgun (WGS) entry which is preliminary data.</text>
</comment>
<evidence type="ECO:0000256" key="1">
    <source>
        <dbReference type="SAM" id="Phobius"/>
    </source>
</evidence>
<reference evidence="2 3" key="1">
    <citation type="journal article" date="2018" name="Mol. Genet. Genomics">
        <title>The red deer Cervus elaphus genome CerEla1.0: sequencing, annotating, genes, and chromosomes.</title>
        <authorList>
            <person name="Bana N.A."/>
            <person name="Nyiri A."/>
            <person name="Nagy J."/>
            <person name="Frank K."/>
            <person name="Nagy T."/>
            <person name="Steger V."/>
            <person name="Schiller M."/>
            <person name="Lakatos P."/>
            <person name="Sugar L."/>
            <person name="Horn P."/>
            <person name="Barta E."/>
            <person name="Orosz L."/>
        </authorList>
    </citation>
    <scope>NUCLEOTIDE SEQUENCE [LARGE SCALE GENOMIC DNA]</scope>
    <source>
        <strain evidence="2">Hungarian</strain>
    </source>
</reference>
<dbReference type="PANTHER" id="PTHR46109">
    <property type="entry name" value="PROTEIN LIN-28"/>
    <property type="match status" value="1"/>
</dbReference>
<dbReference type="AlphaFoldDB" id="A0A212DGU6"/>
<feature type="transmembrane region" description="Helical" evidence="1">
    <location>
        <begin position="146"/>
        <end position="164"/>
    </location>
</feature>
<gene>
    <name evidence="2" type="ORF">Celaphus_00013581</name>
</gene>
<organism evidence="2 3">
    <name type="scientific">Cervus elaphus hippelaphus</name>
    <name type="common">European red deer</name>
    <dbReference type="NCBI Taxonomy" id="46360"/>
    <lineage>
        <taxon>Eukaryota</taxon>
        <taxon>Metazoa</taxon>
        <taxon>Chordata</taxon>
        <taxon>Craniata</taxon>
        <taxon>Vertebrata</taxon>
        <taxon>Euteleostomi</taxon>
        <taxon>Mammalia</taxon>
        <taxon>Eutheria</taxon>
        <taxon>Laurasiatheria</taxon>
        <taxon>Artiodactyla</taxon>
        <taxon>Ruminantia</taxon>
        <taxon>Pecora</taxon>
        <taxon>Cervidae</taxon>
        <taxon>Cervinae</taxon>
        <taxon>Cervus</taxon>
    </lineage>
</organism>
<dbReference type="EMBL" id="MKHE01000002">
    <property type="protein sequence ID" value="OWK17374.1"/>
    <property type="molecule type" value="Genomic_DNA"/>
</dbReference>
<evidence type="ECO:0000313" key="3">
    <source>
        <dbReference type="Proteomes" id="UP000242450"/>
    </source>
</evidence>
<dbReference type="GO" id="GO:0005737">
    <property type="term" value="C:cytoplasm"/>
    <property type="evidence" value="ECO:0007669"/>
    <property type="project" value="TreeGrafter"/>
</dbReference>
<dbReference type="GO" id="GO:0005634">
    <property type="term" value="C:nucleus"/>
    <property type="evidence" value="ECO:0007669"/>
    <property type="project" value="TreeGrafter"/>
</dbReference>
<keyword evidence="1" id="KW-1133">Transmembrane helix</keyword>
<keyword evidence="1" id="KW-0472">Membrane</keyword>
<name>A0A212DGU6_CEREH</name>
<protein>
    <submittedName>
        <fullName evidence="2">Uncharacterized protein</fullName>
    </submittedName>
</protein>
<dbReference type="InterPro" id="IPR051373">
    <property type="entry name" value="Lin-28_RNA-binding"/>
</dbReference>
<evidence type="ECO:0000313" key="2">
    <source>
        <dbReference type="EMBL" id="OWK17374.1"/>
    </source>
</evidence>
<sequence length="166" mass="18684">MTKELAQDADSLRSLQPTPQLLAPTHLVTSKTVLFRKQDDDYLTGLGDEFIYKTWIPPHLQRPRNPCYTAKFFTMALKSSMHASELSRVALYPPRLDAFVDQRKLHTEGFWGLKEGQAVEFTFKKPAKGLESIRVLGPGKQSEESIVAVFVGILVGSWMMLLMAEG</sequence>
<dbReference type="GO" id="GO:0031054">
    <property type="term" value="P:pre-miRNA processing"/>
    <property type="evidence" value="ECO:0007669"/>
    <property type="project" value="TreeGrafter"/>
</dbReference>
<dbReference type="OrthoDB" id="422005at2759"/>
<keyword evidence="1" id="KW-0812">Transmembrane</keyword>